<organism evidence="7 8">
    <name type="scientific">Sphingobium jiangsuense</name>
    <dbReference type="NCBI Taxonomy" id="870476"/>
    <lineage>
        <taxon>Bacteria</taxon>
        <taxon>Pseudomonadati</taxon>
        <taxon>Pseudomonadota</taxon>
        <taxon>Alphaproteobacteria</taxon>
        <taxon>Sphingomonadales</taxon>
        <taxon>Sphingomonadaceae</taxon>
        <taxon>Sphingobium</taxon>
    </lineage>
</organism>
<keyword evidence="8" id="KW-1185">Reference proteome</keyword>
<dbReference type="InterPro" id="IPR050584">
    <property type="entry name" value="Cholesterol_7-desaturase"/>
</dbReference>
<evidence type="ECO:0000256" key="3">
    <source>
        <dbReference type="ARBA" id="ARBA00023002"/>
    </source>
</evidence>
<dbReference type="InterPro" id="IPR044043">
    <property type="entry name" value="VanA_C_cat"/>
</dbReference>
<dbReference type="GO" id="GO:0032259">
    <property type="term" value="P:methylation"/>
    <property type="evidence" value="ECO:0007669"/>
    <property type="project" value="UniProtKB-KW"/>
</dbReference>
<dbReference type="PANTHER" id="PTHR21266:SF60">
    <property type="entry name" value="3-KETOSTEROID-9-ALPHA-MONOOXYGENASE, OXYGENASE COMPONENT"/>
    <property type="match status" value="1"/>
</dbReference>
<keyword evidence="7" id="KW-0489">Methyltransferase</keyword>
<dbReference type="PANTHER" id="PTHR21266">
    <property type="entry name" value="IRON-SULFUR DOMAIN CONTAINING PROTEIN"/>
    <property type="match status" value="1"/>
</dbReference>
<evidence type="ECO:0000256" key="5">
    <source>
        <dbReference type="ARBA" id="ARBA00023014"/>
    </source>
</evidence>
<dbReference type="EMBL" id="JACIDT010000005">
    <property type="protein sequence ID" value="MBB3926034.1"/>
    <property type="molecule type" value="Genomic_DNA"/>
</dbReference>
<dbReference type="GO" id="GO:0046872">
    <property type="term" value="F:metal ion binding"/>
    <property type="evidence" value="ECO:0007669"/>
    <property type="project" value="UniProtKB-KW"/>
</dbReference>
<evidence type="ECO:0000256" key="1">
    <source>
        <dbReference type="ARBA" id="ARBA00022714"/>
    </source>
</evidence>
<accession>A0A7W6BQJ5</accession>
<keyword evidence="2" id="KW-0479">Metal-binding</keyword>
<keyword evidence="3 7" id="KW-0560">Oxidoreductase</keyword>
<dbReference type="SUPFAM" id="SSF50022">
    <property type="entry name" value="ISP domain"/>
    <property type="match status" value="1"/>
</dbReference>
<evidence type="ECO:0000313" key="8">
    <source>
        <dbReference type="Proteomes" id="UP000571950"/>
    </source>
</evidence>
<comment type="caution">
    <text evidence="7">The sequence shown here is derived from an EMBL/GenBank/DDBJ whole genome shotgun (WGS) entry which is preliminary data.</text>
</comment>
<evidence type="ECO:0000256" key="4">
    <source>
        <dbReference type="ARBA" id="ARBA00023004"/>
    </source>
</evidence>
<dbReference type="GO" id="GO:0051537">
    <property type="term" value="F:2 iron, 2 sulfur cluster binding"/>
    <property type="evidence" value="ECO:0007669"/>
    <property type="project" value="UniProtKB-KW"/>
</dbReference>
<keyword evidence="5" id="KW-0411">Iron-sulfur</keyword>
<dbReference type="Proteomes" id="UP000571950">
    <property type="component" value="Unassembled WGS sequence"/>
</dbReference>
<evidence type="ECO:0000256" key="2">
    <source>
        <dbReference type="ARBA" id="ARBA00022723"/>
    </source>
</evidence>
<dbReference type="InterPro" id="IPR017941">
    <property type="entry name" value="Rieske_2Fe-2S"/>
</dbReference>
<dbReference type="SUPFAM" id="SSF55961">
    <property type="entry name" value="Bet v1-like"/>
    <property type="match status" value="1"/>
</dbReference>
<sequence>MSTLVANRPIQKSTSARDRIIPTNIPIPRETWYVAAFSDEVSEKPFTRRIAGIDMVFFRDEAGQVVVLEDRCPHRAMPLSMGKVCGSRIECGYHGFMFDRDGNCTDIPSQQTIPRAMAVRSFPAAERWQWIWVWTGERDNADASLIPDHHSLGLDRDGYGNIKFFVLEINGHLQLLHENLLDLTHITYLHPGLLDAGNAAAAGFRTEYEGNVIRLIREMPAGVAGKAFAHLFAIDEDTIITRELITEAHLPNLSVVRNIIRPADRPNEILREFISPFAITPRDDENTYQFVAGSSSFSEFFDTEERVREHVEGVKMIFEQDRLAIEAIQREYDRLGDQVQEVSVRADEAALRSRRVMCGMA</sequence>
<dbReference type="EC" id="1.14.13.82" evidence="7"/>
<dbReference type="AlphaFoldDB" id="A0A7W6BQJ5"/>
<dbReference type="GO" id="GO:0008168">
    <property type="term" value="F:methyltransferase activity"/>
    <property type="evidence" value="ECO:0007669"/>
    <property type="project" value="UniProtKB-KW"/>
</dbReference>
<dbReference type="RefSeq" id="WP_188071590.1">
    <property type="nucleotide sequence ID" value="NZ_BSPS01000029.1"/>
</dbReference>
<dbReference type="Gene3D" id="2.102.10.10">
    <property type="entry name" value="Rieske [2Fe-2S] iron-sulphur domain"/>
    <property type="match status" value="1"/>
</dbReference>
<dbReference type="Gene3D" id="3.90.380.10">
    <property type="entry name" value="Naphthalene 1,2-dioxygenase Alpha Subunit, Chain A, domain 1"/>
    <property type="match status" value="1"/>
</dbReference>
<feature type="domain" description="Rieske" evidence="6">
    <location>
        <begin position="32"/>
        <end position="133"/>
    </location>
</feature>
<dbReference type="Pfam" id="PF00355">
    <property type="entry name" value="Rieske"/>
    <property type="match status" value="1"/>
</dbReference>
<gene>
    <name evidence="7" type="ORF">GGR43_001749</name>
</gene>
<protein>
    <submittedName>
        <fullName evidence="7">Vanillate O-demethylase monooxygenase subunit</fullName>
        <ecNumber evidence="7">1.14.13.82</ecNumber>
    </submittedName>
</protein>
<dbReference type="PROSITE" id="PS51296">
    <property type="entry name" value="RIESKE"/>
    <property type="match status" value="1"/>
</dbReference>
<proteinExistence type="predicted"/>
<keyword evidence="7" id="KW-0808">Transferase</keyword>
<keyword evidence="4" id="KW-0408">Iron</keyword>
<name>A0A7W6BQJ5_9SPHN</name>
<keyword evidence="1" id="KW-0001">2Fe-2S</keyword>
<evidence type="ECO:0000259" key="6">
    <source>
        <dbReference type="PROSITE" id="PS51296"/>
    </source>
</evidence>
<keyword evidence="7" id="KW-0503">Monooxygenase</keyword>
<dbReference type="GO" id="GO:0018489">
    <property type="term" value="F:vanillate monooxygenase activity"/>
    <property type="evidence" value="ECO:0007669"/>
    <property type="project" value="UniProtKB-EC"/>
</dbReference>
<dbReference type="Pfam" id="PF19112">
    <property type="entry name" value="VanA_C"/>
    <property type="match status" value="1"/>
</dbReference>
<evidence type="ECO:0000313" key="7">
    <source>
        <dbReference type="EMBL" id="MBB3926034.1"/>
    </source>
</evidence>
<reference evidence="7 8" key="1">
    <citation type="submission" date="2020-08" db="EMBL/GenBank/DDBJ databases">
        <title>Genomic Encyclopedia of Type Strains, Phase IV (KMG-IV): sequencing the most valuable type-strain genomes for metagenomic binning, comparative biology and taxonomic classification.</title>
        <authorList>
            <person name="Goeker M."/>
        </authorList>
    </citation>
    <scope>NUCLEOTIDE SEQUENCE [LARGE SCALE GENOMIC DNA]</scope>
    <source>
        <strain evidence="7 8">DSM 26189</strain>
    </source>
</reference>
<dbReference type="InterPro" id="IPR036922">
    <property type="entry name" value="Rieske_2Fe-2S_sf"/>
</dbReference>